<dbReference type="InterPro" id="IPR001611">
    <property type="entry name" value="Leu-rich_rpt"/>
</dbReference>
<evidence type="ECO:0000313" key="2">
    <source>
        <dbReference type="EMBL" id="ELT87021.1"/>
    </source>
</evidence>
<reference evidence="4" key="1">
    <citation type="submission" date="2012-12" db="EMBL/GenBank/DDBJ databases">
        <authorList>
            <person name="Hellsten U."/>
            <person name="Grimwood J."/>
            <person name="Chapman J.A."/>
            <person name="Shapiro H."/>
            <person name="Aerts A."/>
            <person name="Otillar R.P."/>
            <person name="Terry A.Y."/>
            <person name="Boore J.L."/>
            <person name="Simakov O."/>
            <person name="Marletaz F."/>
            <person name="Cho S.-J."/>
            <person name="Edsinger-Gonzales E."/>
            <person name="Havlak P."/>
            <person name="Kuo D.-H."/>
            <person name="Larsson T."/>
            <person name="Lv J."/>
            <person name="Arendt D."/>
            <person name="Savage R."/>
            <person name="Osoegawa K."/>
            <person name="de Jong P."/>
            <person name="Lindberg D.R."/>
            <person name="Seaver E.C."/>
            <person name="Weisblat D.A."/>
            <person name="Putnam N.H."/>
            <person name="Grigoriev I.V."/>
            <person name="Rokhsar D.S."/>
        </authorList>
    </citation>
    <scope>NUCLEOTIDE SEQUENCE</scope>
    <source>
        <strain evidence="4">I ESC-2004</strain>
    </source>
</reference>
<reference evidence="2 4" key="2">
    <citation type="journal article" date="2013" name="Nature">
        <title>Insights into bilaterian evolution from three spiralian genomes.</title>
        <authorList>
            <person name="Simakov O."/>
            <person name="Marletaz F."/>
            <person name="Cho S.J."/>
            <person name="Edsinger-Gonzales E."/>
            <person name="Havlak P."/>
            <person name="Hellsten U."/>
            <person name="Kuo D.H."/>
            <person name="Larsson T."/>
            <person name="Lv J."/>
            <person name="Arendt D."/>
            <person name="Savage R."/>
            <person name="Osoegawa K."/>
            <person name="de Jong P."/>
            <person name="Grimwood J."/>
            <person name="Chapman J.A."/>
            <person name="Shapiro H."/>
            <person name="Aerts A."/>
            <person name="Otillar R.P."/>
            <person name="Terry A.Y."/>
            <person name="Boore J.L."/>
            <person name="Grigoriev I.V."/>
            <person name="Lindberg D.R."/>
            <person name="Seaver E.C."/>
            <person name="Weisblat D.A."/>
            <person name="Putnam N.H."/>
            <person name="Rokhsar D.S."/>
        </authorList>
    </citation>
    <scope>NUCLEOTIDE SEQUENCE</scope>
    <source>
        <strain evidence="2 4">I ESC-2004</strain>
    </source>
</reference>
<dbReference type="Gene3D" id="3.80.10.10">
    <property type="entry name" value="Ribonuclease Inhibitor"/>
    <property type="match status" value="1"/>
</dbReference>
<dbReference type="PANTHER" id="PTHR24373:SF275">
    <property type="entry name" value="TIR DOMAIN-CONTAINING PROTEIN"/>
    <property type="match status" value="1"/>
</dbReference>
<dbReference type="EMBL" id="AMQN01016110">
    <property type="status" value="NOT_ANNOTATED_CDS"/>
    <property type="molecule type" value="Genomic_DNA"/>
</dbReference>
<accession>R7T378</accession>
<keyword evidence="4" id="KW-1185">Reference proteome</keyword>
<dbReference type="EMBL" id="KB312549">
    <property type="protein sequence ID" value="ELT87021.1"/>
    <property type="molecule type" value="Genomic_DNA"/>
</dbReference>
<reference evidence="3" key="3">
    <citation type="submission" date="2015-06" db="UniProtKB">
        <authorList>
            <consortium name="EnsemblMetazoa"/>
        </authorList>
    </citation>
    <scope>IDENTIFICATION</scope>
</reference>
<proteinExistence type="predicted"/>
<dbReference type="SUPFAM" id="SSF52058">
    <property type="entry name" value="L domain-like"/>
    <property type="match status" value="1"/>
</dbReference>
<gene>
    <name evidence="2" type="ORF">CAPTEDRAFT_186806</name>
</gene>
<dbReference type="Pfam" id="PF13855">
    <property type="entry name" value="LRR_8"/>
    <property type="match status" value="1"/>
</dbReference>
<evidence type="ECO:0000313" key="3">
    <source>
        <dbReference type="EnsemblMetazoa" id="CapteP186806"/>
    </source>
</evidence>
<dbReference type="PANTHER" id="PTHR24373">
    <property type="entry name" value="SLIT RELATED LEUCINE-RICH REPEAT NEURONAL PROTEIN"/>
    <property type="match status" value="1"/>
</dbReference>
<dbReference type="Proteomes" id="UP000014760">
    <property type="component" value="Unassembled WGS sequence"/>
</dbReference>
<evidence type="ECO:0000256" key="1">
    <source>
        <dbReference type="ARBA" id="ARBA00022729"/>
    </source>
</evidence>
<name>R7T378_CAPTE</name>
<sequence>MSAPGDIAPDVTELNLDNNDNSVIRPTDFNDKYPNFNVLYLRTSGITSIESGCFEGTTIERDLQEVSSTLTKLNVNSNEITGMEVDELSYLAKLTYLSLSSNRLSTLPNITQCIHPLGVLELTDNLLNCCSSNVWLKQIRTVTVNVPITLSV</sequence>
<dbReference type="InterPro" id="IPR032675">
    <property type="entry name" value="LRR_dom_sf"/>
</dbReference>
<dbReference type="STRING" id="283909.R7T378"/>
<protein>
    <recommendedName>
        <fullName evidence="5">U2A'/phosphoprotein 32 family A C-terminal domain-containing protein</fullName>
    </recommendedName>
</protein>
<keyword evidence="1" id="KW-0732">Signal</keyword>
<organism evidence="2">
    <name type="scientific">Capitella teleta</name>
    <name type="common">Polychaete worm</name>
    <dbReference type="NCBI Taxonomy" id="283909"/>
    <lineage>
        <taxon>Eukaryota</taxon>
        <taxon>Metazoa</taxon>
        <taxon>Spiralia</taxon>
        <taxon>Lophotrochozoa</taxon>
        <taxon>Annelida</taxon>
        <taxon>Polychaeta</taxon>
        <taxon>Sedentaria</taxon>
        <taxon>Scolecida</taxon>
        <taxon>Capitellidae</taxon>
        <taxon>Capitella</taxon>
    </lineage>
</organism>
<evidence type="ECO:0008006" key="5">
    <source>
        <dbReference type="Google" id="ProtNLM"/>
    </source>
</evidence>
<dbReference type="EnsemblMetazoa" id="CapteT186806">
    <property type="protein sequence ID" value="CapteP186806"/>
    <property type="gene ID" value="CapteG186806"/>
</dbReference>
<evidence type="ECO:0000313" key="4">
    <source>
        <dbReference type="Proteomes" id="UP000014760"/>
    </source>
</evidence>
<dbReference type="PROSITE" id="PS51450">
    <property type="entry name" value="LRR"/>
    <property type="match status" value="1"/>
</dbReference>
<dbReference type="OrthoDB" id="9229163at2759"/>
<dbReference type="HOGENOM" id="CLU_074440_3_0_1"/>
<dbReference type="AlphaFoldDB" id="R7T378"/>
<dbReference type="InterPro" id="IPR050328">
    <property type="entry name" value="Dev_Immune_Receptor"/>
</dbReference>